<evidence type="ECO:0000313" key="3">
    <source>
        <dbReference type="Proteomes" id="UP000276133"/>
    </source>
</evidence>
<protein>
    <recommendedName>
        <fullName evidence="4">Secreted protein</fullName>
    </recommendedName>
</protein>
<evidence type="ECO:0000256" key="1">
    <source>
        <dbReference type="SAM" id="SignalP"/>
    </source>
</evidence>
<keyword evidence="1" id="KW-0732">Signal</keyword>
<name>A0A3M7R5I1_BRAPC</name>
<dbReference type="Proteomes" id="UP000276133">
    <property type="component" value="Unassembled WGS sequence"/>
</dbReference>
<comment type="caution">
    <text evidence="2">The sequence shown here is derived from an EMBL/GenBank/DDBJ whole genome shotgun (WGS) entry which is preliminary data.</text>
</comment>
<dbReference type="EMBL" id="REGN01004226">
    <property type="protein sequence ID" value="RNA18508.1"/>
    <property type="molecule type" value="Genomic_DNA"/>
</dbReference>
<reference evidence="2 3" key="1">
    <citation type="journal article" date="2018" name="Sci. Rep.">
        <title>Genomic signatures of local adaptation to the degree of environmental predictability in rotifers.</title>
        <authorList>
            <person name="Franch-Gras L."/>
            <person name="Hahn C."/>
            <person name="Garcia-Roger E.M."/>
            <person name="Carmona M.J."/>
            <person name="Serra M."/>
            <person name="Gomez A."/>
        </authorList>
    </citation>
    <scope>NUCLEOTIDE SEQUENCE [LARGE SCALE GENOMIC DNA]</scope>
    <source>
        <strain evidence="2">HYR1</strain>
    </source>
</reference>
<proteinExistence type="predicted"/>
<organism evidence="2 3">
    <name type="scientific">Brachionus plicatilis</name>
    <name type="common">Marine rotifer</name>
    <name type="synonym">Brachionus muelleri</name>
    <dbReference type="NCBI Taxonomy" id="10195"/>
    <lineage>
        <taxon>Eukaryota</taxon>
        <taxon>Metazoa</taxon>
        <taxon>Spiralia</taxon>
        <taxon>Gnathifera</taxon>
        <taxon>Rotifera</taxon>
        <taxon>Eurotatoria</taxon>
        <taxon>Monogononta</taxon>
        <taxon>Pseudotrocha</taxon>
        <taxon>Ploima</taxon>
        <taxon>Brachionidae</taxon>
        <taxon>Brachionus</taxon>
    </lineage>
</organism>
<keyword evidence="3" id="KW-1185">Reference proteome</keyword>
<feature type="chain" id="PRO_5018234000" description="Secreted protein" evidence="1">
    <location>
        <begin position="17"/>
        <end position="297"/>
    </location>
</feature>
<accession>A0A3M7R5I1</accession>
<feature type="signal peptide" evidence="1">
    <location>
        <begin position="1"/>
        <end position="16"/>
    </location>
</feature>
<dbReference type="AlphaFoldDB" id="A0A3M7R5I1"/>
<sequence length="297" mass="32321">MLIQFLALLLIQIVLNGEFRIAFKVVPQSTDQLADHNVIGVLFDNAQQHHTVLLQVVIQKSVQHLAVNQVGGGGGGGRVVMRAEAQPVVHFQVALDKGGPRRPRERRALNRVSVIVLAQSSDHKVAHGDARKPRTLPKVSASDQVANHIKAVHGEIVAHERIEQKKLAQHIHQVEYFDEHVQAGYVVAGPVVGQEASGEAAPQTAQQRLVVVAAVVVDGPVDQLDRVSHGLVAGLGRTLVHRVDDFHDGLGVQAVRLGQQVPQAERHVKKERHGGQNERHPLIVVHSVLSGLRRIGQ</sequence>
<evidence type="ECO:0000313" key="2">
    <source>
        <dbReference type="EMBL" id="RNA18508.1"/>
    </source>
</evidence>
<gene>
    <name evidence="2" type="ORF">BpHYR1_017304</name>
</gene>
<evidence type="ECO:0008006" key="4">
    <source>
        <dbReference type="Google" id="ProtNLM"/>
    </source>
</evidence>